<dbReference type="Proteomes" id="UP001551329">
    <property type="component" value="Unassembled WGS sequence"/>
</dbReference>
<sequence>MRTTLGYTVESIGYVIGAQGLVGFASRTFFGAEWGWIHKVVDLPRAAYPGIVVAGLALVVVGVRTRKAPERRKVS</sequence>
<feature type="transmembrane region" description="Helical" evidence="1">
    <location>
        <begin position="46"/>
        <end position="63"/>
    </location>
</feature>
<evidence type="ECO:0000313" key="2">
    <source>
        <dbReference type="EMBL" id="MEU7072422.1"/>
    </source>
</evidence>
<keyword evidence="1" id="KW-0812">Transmembrane</keyword>
<keyword evidence="1" id="KW-0472">Membrane</keyword>
<dbReference type="RefSeq" id="WP_358477051.1">
    <property type="nucleotide sequence ID" value="NZ_JBEZAE010000012.1"/>
</dbReference>
<evidence type="ECO:0000313" key="3">
    <source>
        <dbReference type="Proteomes" id="UP001551329"/>
    </source>
</evidence>
<dbReference type="EMBL" id="JBEZAE010000012">
    <property type="protein sequence ID" value="MEU7072422.1"/>
    <property type="molecule type" value="Genomic_DNA"/>
</dbReference>
<evidence type="ECO:0008006" key="4">
    <source>
        <dbReference type="Google" id="ProtNLM"/>
    </source>
</evidence>
<comment type="caution">
    <text evidence="2">The sequence shown here is derived from an EMBL/GenBank/DDBJ whole genome shotgun (WGS) entry which is preliminary data.</text>
</comment>
<proteinExistence type="predicted"/>
<accession>A0ABV3CCC4</accession>
<feature type="transmembrane region" description="Helical" evidence="1">
    <location>
        <begin position="12"/>
        <end position="34"/>
    </location>
</feature>
<evidence type="ECO:0000256" key="1">
    <source>
        <dbReference type="SAM" id="Phobius"/>
    </source>
</evidence>
<protein>
    <recommendedName>
        <fullName evidence="4">Integral membrane protein</fullName>
    </recommendedName>
</protein>
<organism evidence="2 3">
    <name type="scientific">Streptomyces narbonensis</name>
    <dbReference type="NCBI Taxonomy" id="67333"/>
    <lineage>
        <taxon>Bacteria</taxon>
        <taxon>Bacillati</taxon>
        <taxon>Actinomycetota</taxon>
        <taxon>Actinomycetes</taxon>
        <taxon>Kitasatosporales</taxon>
        <taxon>Streptomycetaceae</taxon>
        <taxon>Streptomyces</taxon>
    </lineage>
</organism>
<name>A0ABV3CCC4_9ACTN</name>
<keyword evidence="3" id="KW-1185">Reference proteome</keyword>
<reference evidence="2 3" key="1">
    <citation type="submission" date="2024-06" db="EMBL/GenBank/DDBJ databases">
        <title>The Natural Products Discovery Center: Release of the First 8490 Sequenced Strains for Exploring Actinobacteria Biosynthetic Diversity.</title>
        <authorList>
            <person name="Kalkreuter E."/>
            <person name="Kautsar S.A."/>
            <person name="Yang D."/>
            <person name="Bader C.D."/>
            <person name="Teijaro C.N."/>
            <person name="Fluegel L."/>
            <person name="Davis C.M."/>
            <person name="Simpson J.R."/>
            <person name="Lauterbach L."/>
            <person name="Steele A.D."/>
            <person name="Gui C."/>
            <person name="Meng S."/>
            <person name="Li G."/>
            <person name="Viehrig K."/>
            <person name="Ye F."/>
            <person name="Su P."/>
            <person name="Kiefer A.F."/>
            <person name="Nichols A."/>
            <person name="Cepeda A.J."/>
            <person name="Yan W."/>
            <person name="Fan B."/>
            <person name="Jiang Y."/>
            <person name="Adhikari A."/>
            <person name="Zheng C.-J."/>
            <person name="Schuster L."/>
            <person name="Cowan T.M."/>
            <person name="Smanski M.J."/>
            <person name="Chevrette M.G."/>
            <person name="De Carvalho L.P.S."/>
            <person name="Shen B."/>
        </authorList>
    </citation>
    <scope>NUCLEOTIDE SEQUENCE [LARGE SCALE GENOMIC DNA]</scope>
    <source>
        <strain evidence="2 3">NPDC045974</strain>
    </source>
</reference>
<gene>
    <name evidence="2" type="ORF">AB0A88_20080</name>
</gene>
<keyword evidence="1" id="KW-1133">Transmembrane helix</keyword>